<dbReference type="OrthoDB" id="2141239at2759"/>
<feature type="chain" id="PRO_5025477981" description="Circumsporozoite protein" evidence="2">
    <location>
        <begin position="18"/>
        <end position="458"/>
    </location>
</feature>
<name>A0A6A5VBV2_9PLEO</name>
<keyword evidence="2" id="KW-0732">Signal</keyword>
<feature type="signal peptide" evidence="2">
    <location>
        <begin position="1"/>
        <end position="17"/>
    </location>
</feature>
<evidence type="ECO:0008006" key="5">
    <source>
        <dbReference type="Google" id="ProtNLM"/>
    </source>
</evidence>
<organism evidence="3 4">
    <name type="scientific">Bimuria novae-zelandiae CBS 107.79</name>
    <dbReference type="NCBI Taxonomy" id="1447943"/>
    <lineage>
        <taxon>Eukaryota</taxon>
        <taxon>Fungi</taxon>
        <taxon>Dikarya</taxon>
        <taxon>Ascomycota</taxon>
        <taxon>Pezizomycotina</taxon>
        <taxon>Dothideomycetes</taxon>
        <taxon>Pleosporomycetidae</taxon>
        <taxon>Pleosporales</taxon>
        <taxon>Massarineae</taxon>
        <taxon>Didymosphaeriaceae</taxon>
        <taxon>Bimuria</taxon>
    </lineage>
</organism>
<reference evidence="3" key="1">
    <citation type="journal article" date="2020" name="Stud. Mycol.">
        <title>101 Dothideomycetes genomes: a test case for predicting lifestyles and emergence of pathogens.</title>
        <authorList>
            <person name="Haridas S."/>
            <person name="Albert R."/>
            <person name="Binder M."/>
            <person name="Bloem J."/>
            <person name="Labutti K."/>
            <person name="Salamov A."/>
            <person name="Andreopoulos B."/>
            <person name="Baker S."/>
            <person name="Barry K."/>
            <person name="Bills G."/>
            <person name="Bluhm B."/>
            <person name="Cannon C."/>
            <person name="Castanera R."/>
            <person name="Culley D."/>
            <person name="Daum C."/>
            <person name="Ezra D."/>
            <person name="Gonzalez J."/>
            <person name="Henrissat B."/>
            <person name="Kuo A."/>
            <person name="Liang C."/>
            <person name="Lipzen A."/>
            <person name="Lutzoni F."/>
            <person name="Magnuson J."/>
            <person name="Mondo S."/>
            <person name="Nolan M."/>
            <person name="Ohm R."/>
            <person name="Pangilinan J."/>
            <person name="Park H.-J."/>
            <person name="Ramirez L."/>
            <person name="Alfaro M."/>
            <person name="Sun H."/>
            <person name="Tritt A."/>
            <person name="Yoshinaga Y."/>
            <person name="Zwiers L.-H."/>
            <person name="Turgeon B."/>
            <person name="Goodwin S."/>
            <person name="Spatafora J."/>
            <person name="Crous P."/>
            <person name="Grigoriev I."/>
        </authorList>
    </citation>
    <scope>NUCLEOTIDE SEQUENCE</scope>
    <source>
        <strain evidence="3">CBS 107.79</strain>
    </source>
</reference>
<evidence type="ECO:0000313" key="4">
    <source>
        <dbReference type="Proteomes" id="UP000800036"/>
    </source>
</evidence>
<evidence type="ECO:0000256" key="2">
    <source>
        <dbReference type="SAM" id="SignalP"/>
    </source>
</evidence>
<dbReference type="AlphaFoldDB" id="A0A6A5VBV2"/>
<feature type="region of interest" description="Disordered" evidence="1">
    <location>
        <begin position="249"/>
        <end position="293"/>
    </location>
</feature>
<dbReference type="EMBL" id="ML976686">
    <property type="protein sequence ID" value="KAF1972496.1"/>
    <property type="molecule type" value="Genomic_DNA"/>
</dbReference>
<feature type="region of interest" description="Disordered" evidence="1">
    <location>
        <begin position="178"/>
        <end position="236"/>
    </location>
</feature>
<evidence type="ECO:0000313" key="3">
    <source>
        <dbReference type="EMBL" id="KAF1972496.1"/>
    </source>
</evidence>
<dbReference type="Proteomes" id="UP000800036">
    <property type="component" value="Unassembled WGS sequence"/>
</dbReference>
<protein>
    <recommendedName>
        <fullName evidence="5">Circumsporozoite protein</fullName>
    </recommendedName>
</protein>
<feature type="compositionally biased region" description="Low complexity" evidence="1">
    <location>
        <begin position="185"/>
        <end position="236"/>
    </location>
</feature>
<accession>A0A6A5VBV2</accession>
<evidence type="ECO:0000256" key="1">
    <source>
        <dbReference type="SAM" id="MobiDB-lite"/>
    </source>
</evidence>
<proteinExistence type="predicted"/>
<keyword evidence="4" id="KW-1185">Reference proteome</keyword>
<gene>
    <name evidence="3" type="ORF">BU23DRAFT_159665</name>
</gene>
<sequence length="458" mass="44009">MVSKVVLIAAVVAYVEARFGQEQVPIAAISAVQGGSPGAAATIAGGAISDLLGAANSCAKLATADKIVTELGGGADAIAAAIGMVTAEKNTNPFANGNVQNVCGDASLPATPELRGITPLIDPDVDVNGGVAALSAQTAASPLAADGKSVFDLLSEAGFGDLVQAQAANGAAAAGAGAAQGAGQGNANQGNANQGNADQGNANQDQAGNADAGNNQAGGNADAGNANAGNDKAADNSAAACNAGNNNAGNNNAGNNNAGNANNNAENNNAGNAANNTGAAAGNNNAGNNAGNNNAGNNAGNAGNNAGNAGNNAGNAGNNNAGNNAGNAGNNAGNAGAAAGSVLTGDEDFGLCTPTIFFAGGQNGRPADEFTFQITDTLARGGQGEALNPNIITNALCNQLTNVCKANDAAISSCKSAKALVEQAGTRDQSTADLFNSALGFAGAKKVRRGVVTRRWRA</sequence>